<evidence type="ECO:0000256" key="6">
    <source>
        <dbReference type="ARBA" id="ARBA00022840"/>
    </source>
</evidence>
<sequence length="465" mass="48511">MTSRTIVSGIDSSTQSCKAVTVDAETGDILSTASAAHPDGTAVDPRHWWKALQDCTPDGFADSAALAVSAQQHGLVALGADNRPVYDALLWNDTRSAPQAAQLRERYGDPWWAREIGVVPVSSFTLTKLAWLAQNEPAVAAATRTVLLPHDWLTWQLAGTKEAPTTDRSDASGTGYFSVPQNSYRPELIEEAFGSVPQLPRVLAPNETAGRTPAGTLLAAGCGDNAGAALGLGLRPGEVVVSIGTSGTVFTSTPKPVEDPSGAVAGFADATGQNLPLLATINAARILASTARLLTVDLPELDRLASAGPVDAAGLTLVPYFDGERTPNLPDARGTLLGMSRANLTPENLARSAVLGLLCSLADALDALRAQGIAADRVLLIGGVAKSGSVRAAAADILSAEIQVPEPAEYVALGAARQAAWALSGDAEPPQWKRRIQTSFEPTQSGWAADVRGRFKDAKERLYGV</sequence>
<keyword evidence="4 8" id="KW-0547">Nucleotide-binding</keyword>
<dbReference type="InterPro" id="IPR000577">
    <property type="entry name" value="Carb_kinase_FGGY"/>
</dbReference>
<evidence type="ECO:0000256" key="8">
    <source>
        <dbReference type="HAMAP-Rule" id="MF_02220"/>
    </source>
</evidence>
<evidence type="ECO:0000256" key="9">
    <source>
        <dbReference type="RuleBase" id="RU364073"/>
    </source>
</evidence>
<dbReference type="NCBIfam" id="TIGR01312">
    <property type="entry name" value="XylB"/>
    <property type="match status" value="1"/>
</dbReference>
<evidence type="ECO:0000256" key="7">
    <source>
        <dbReference type="ARBA" id="ARBA00023277"/>
    </source>
</evidence>
<dbReference type="InterPro" id="IPR043129">
    <property type="entry name" value="ATPase_NBD"/>
</dbReference>
<evidence type="ECO:0000256" key="1">
    <source>
        <dbReference type="ARBA" id="ARBA00009156"/>
    </source>
</evidence>
<proteinExistence type="inferred from homology"/>
<evidence type="ECO:0000256" key="4">
    <source>
        <dbReference type="ARBA" id="ARBA00022741"/>
    </source>
</evidence>
<comment type="function">
    <text evidence="8">Catalyzes the phosphorylation of D-xylulose to D-xylulose 5-phosphate.</text>
</comment>
<evidence type="ECO:0000256" key="3">
    <source>
        <dbReference type="ARBA" id="ARBA00022679"/>
    </source>
</evidence>
<comment type="caution">
    <text evidence="12">The sequence shown here is derived from an EMBL/GenBank/DDBJ whole genome shotgun (WGS) entry which is preliminary data.</text>
</comment>
<keyword evidence="5 8" id="KW-0418">Kinase</keyword>
<dbReference type="Pfam" id="PF02782">
    <property type="entry name" value="FGGY_C"/>
    <property type="match status" value="1"/>
</dbReference>
<evidence type="ECO:0000256" key="2">
    <source>
        <dbReference type="ARBA" id="ARBA00022629"/>
    </source>
</evidence>
<keyword evidence="3 8" id="KW-0808">Transferase</keyword>
<dbReference type="InterPro" id="IPR018484">
    <property type="entry name" value="FGGY_N"/>
</dbReference>
<keyword evidence="2 8" id="KW-0859">Xylose metabolism</keyword>
<dbReference type="EMBL" id="JAERRC010000040">
    <property type="protein sequence ID" value="MBL0706940.1"/>
    <property type="molecule type" value="Genomic_DNA"/>
</dbReference>
<dbReference type="Gene3D" id="3.30.420.40">
    <property type="match status" value="2"/>
</dbReference>
<gene>
    <name evidence="8 9 12" type="primary">xylB</name>
    <name evidence="12" type="ORF">JJE72_15700</name>
</gene>
<feature type="binding site" evidence="8">
    <location>
        <begin position="72"/>
        <end position="73"/>
    </location>
    <ligand>
        <name>substrate</name>
    </ligand>
</feature>
<dbReference type="PROSITE" id="PS00933">
    <property type="entry name" value="FGGY_KINASES_1"/>
    <property type="match status" value="1"/>
</dbReference>
<dbReference type="HAMAP" id="MF_02220">
    <property type="entry name" value="XylB"/>
    <property type="match status" value="1"/>
</dbReference>
<name>A0ABS1K5M0_9MICC</name>
<keyword evidence="13" id="KW-1185">Reference proteome</keyword>
<organism evidence="12 13">
    <name type="scientific">Sinomonas cellulolyticus</name>
    <dbReference type="NCBI Taxonomy" id="2801916"/>
    <lineage>
        <taxon>Bacteria</taxon>
        <taxon>Bacillati</taxon>
        <taxon>Actinomycetota</taxon>
        <taxon>Actinomycetes</taxon>
        <taxon>Micrococcales</taxon>
        <taxon>Micrococcaceae</taxon>
        <taxon>Sinomonas</taxon>
    </lineage>
</organism>
<dbReference type="PIRSF" id="PIRSF000538">
    <property type="entry name" value="GlpK"/>
    <property type="match status" value="1"/>
</dbReference>
<feature type="domain" description="Carbohydrate kinase FGGY C-terminal" evidence="11">
    <location>
        <begin position="240"/>
        <end position="423"/>
    </location>
</feature>
<reference evidence="12 13" key="1">
    <citation type="submission" date="2021-01" db="EMBL/GenBank/DDBJ databases">
        <title>Genome public.</title>
        <authorList>
            <person name="Liu C."/>
            <person name="Sun Q."/>
        </authorList>
    </citation>
    <scope>NUCLEOTIDE SEQUENCE [LARGE SCALE GENOMIC DNA]</scope>
    <source>
        <strain evidence="12 13">JC656</strain>
    </source>
</reference>
<dbReference type="GO" id="GO:0004856">
    <property type="term" value="F:D-xylulokinase activity"/>
    <property type="evidence" value="ECO:0007669"/>
    <property type="project" value="UniProtKB-EC"/>
</dbReference>
<evidence type="ECO:0000259" key="10">
    <source>
        <dbReference type="Pfam" id="PF00370"/>
    </source>
</evidence>
<evidence type="ECO:0000259" key="11">
    <source>
        <dbReference type="Pfam" id="PF02782"/>
    </source>
</evidence>
<dbReference type="Proteomes" id="UP000639051">
    <property type="component" value="Unassembled WGS sequence"/>
</dbReference>
<dbReference type="RefSeq" id="WP_189695192.1">
    <property type="nucleotide sequence ID" value="NZ_BNCM01000019.1"/>
</dbReference>
<dbReference type="CDD" id="cd07809">
    <property type="entry name" value="ASKHA_NBD_FGGY_BaXK-like"/>
    <property type="match status" value="1"/>
</dbReference>
<comment type="catalytic activity">
    <reaction evidence="8 9">
        <text>D-xylulose + ATP = D-xylulose 5-phosphate + ADP + H(+)</text>
        <dbReference type="Rhea" id="RHEA:10964"/>
        <dbReference type="ChEBI" id="CHEBI:15378"/>
        <dbReference type="ChEBI" id="CHEBI:17140"/>
        <dbReference type="ChEBI" id="CHEBI:30616"/>
        <dbReference type="ChEBI" id="CHEBI:57737"/>
        <dbReference type="ChEBI" id="CHEBI:456216"/>
        <dbReference type="EC" id="2.7.1.17"/>
    </reaction>
</comment>
<dbReference type="InterPro" id="IPR018485">
    <property type="entry name" value="FGGY_C"/>
</dbReference>
<evidence type="ECO:0000256" key="5">
    <source>
        <dbReference type="ARBA" id="ARBA00022777"/>
    </source>
</evidence>
<protein>
    <recommendedName>
        <fullName evidence="8 9">Xylulose kinase</fullName>
        <shortName evidence="8 9">Xylulokinase</shortName>
        <ecNumber evidence="8 9">2.7.1.17</ecNumber>
    </recommendedName>
</protein>
<dbReference type="InterPro" id="IPR050406">
    <property type="entry name" value="FGGY_Carb_Kinase"/>
</dbReference>
<evidence type="ECO:0000313" key="13">
    <source>
        <dbReference type="Proteomes" id="UP000639051"/>
    </source>
</evidence>
<keyword evidence="6 8" id="KW-0067">ATP-binding</keyword>
<accession>A0ABS1K5M0</accession>
<evidence type="ECO:0000313" key="12">
    <source>
        <dbReference type="EMBL" id="MBL0706940.1"/>
    </source>
</evidence>
<keyword evidence="7 8" id="KW-0119">Carbohydrate metabolism</keyword>
<dbReference type="PANTHER" id="PTHR43095">
    <property type="entry name" value="SUGAR KINASE"/>
    <property type="match status" value="1"/>
</dbReference>
<feature type="domain" description="Carbohydrate kinase FGGY N-terminal" evidence="10">
    <location>
        <begin position="7"/>
        <end position="218"/>
    </location>
</feature>
<feature type="active site" description="Proton acceptor" evidence="8">
    <location>
        <position position="224"/>
    </location>
</feature>
<feature type="site" description="Important for activity" evidence="8">
    <location>
        <position position="11"/>
    </location>
</feature>
<dbReference type="Pfam" id="PF00370">
    <property type="entry name" value="FGGY_N"/>
    <property type="match status" value="1"/>
</dbReference>
<comment type="similarity">
    <text evidence="1 8 9">Belongs to the FGGY kinase family.</text>
</comment>
<dbReference type="EC" id="2.7.1.17" evidence="8 9"/>
<dbReference type="InterPro" id="IPR006000">
    <property type="entry name" value="Xylulokinase"/>
</dbReference>
<dbReference type="SUPFAM" id="SSF53067">
    <property type="entry name" value="Actin-like ATPase domain"/>
    <property type="match status" value="2"/>
</dbReference>
<dbReference type="InterPro" id="IPR018483">
    <property type="entry name" value="Carb_kinase_FGGY_CS"/>
</dbReference>
<dbReference type="PANTHER" id="PTHR43095:SF5">
    <property type="entry name" value="XYLULOSE KINASE"/>
    <property type="match status" value="1"/>
</dbReference>